<reference evidence="11" key="1">
    <citation type="submission" date="2016-06" db="EMBL/GenBank/DDBJ databases">
        <authorList>
            <person name="Sutton G."/>
            <person name="Brinkac L."/>
            <person name="Sanka R."/>
            <person name="Adams M."/>
            <person name="Lau E."/>
            <person name="Mehaffy C."/>
            <person name="Tameris M."/>
            <person name="Hatherill M."/>
            <person name="Hanekom W."/>
            <person name="Mahomed H."/>
            <person name="Mcshane H."/>
        </authorList>
    </citation>
    <scope>NUCLEOTIDE SEQUENCE [LARGE SCALE GENOMIC DNA]</scope>
    <source>
        <strain evidence="11">852002-10433_SCH5171157</strain>
    </source>
</reference>
<keyword evidence="7 8" id="KW-0472">Membrane</keyword>
<feature type="transmembrane region" description="Helical" evidence="8">
    <location>
        <begin position="124"/>
        <end position="149"/>
    </location>
</feature>
<sequence>MEVLTGLVAKGAILFLYIPIGAVVALSFNDSNLTYKWGGFTTRWYAVLIQDTQLIEALRVSAIIGAVSATLATVFGFLAAAALHKTKLPGKRVFMGLVAIPLIVPEIVLGVALLTLFVQANVNLGFTTLSIGHLIVTLPYAVLILTAAYSTLDPSLPEAAADLGCTGRQTMWRVTIPLMAPALLATWLLSFTISFEDIVISTFTNGVGTTTLPLRVYSLLKTGLTPEINALGTVLIASTMIIVLLVGARQMRNILAPKN</sequence>
<dbReference type="Pfam" id="PF00528">
    <property type="entry name" value="BPD_transp_1"/>
    <property type="match status" value="1"/>
</dbReference>
<organism evidence="10 11">
    <name type="scientific">Mycolicibacterium peregrinum</name>
    <name type="common">Mycobacterium peregrinum</name>
    <dbReference type="NCBI Taxonomy" id="43304"/>
    <lineage>
        <taxon>Bacteria</taxon>
        <taxon>Bacillati</taxon>
        <taxon>Actinomycetota</taxon>
        <taxon>Actinomycetes</taxon>
        <taxon>Mycobacteriales</taxon>
        <taxon>Mycobacteriaceae</taxon>
        <taxon>Mycolicibacterium</taxon>
    </lineage>
</organism>
<dbReference type="GO" id="GO:0055085">
    <property type="term" value="P:transmembrane transport"/>
    <property type="evidence" value="ECO:0007669"/>
    <property type="project" value="InterPro"/>
</dbReference>
<dbReference type="GO" id="GO:0005886">
    <property type="term" value="C:plasma membrane"/>
    <property type="evidence" value="ECO:0007669"/>
    <property type="project" value="UniProtKB-SubCell"/>
</dbReference>
<evidence type="ECO:0000256" key="7">
    <source>
        <dbReference type="ARBA" id="ARBA00023136"/>
    </source>
</evidence>
<dbReference type="Proteomes" id="UP000094008">
    <property type="component" value="Unassembled WGS sequence"/>
</dbReference>
<protein>
    <submittedName>
        <fullName evidence="10">Spermidine/putrescine ABC transporter permease PotC</fullName>
    </submittedName>
</protein>
<feature type="transmembrane region" description="Helical" evidence="8">
    <location>
        <begin position="60"/>
        <end position="81"/>
    </location>
</feature>
<feature type="transmembrane region" description="Helical" evidence="8">
    <location>
        <begin position="170"/>
        <end position="189"/>
    </location>
</feature>
<dbReference type="EMBL" id="LZSY01000146">
    <property type="protein sequence ID" value="OBB85275.1"/>
    <property type="molecule type" value="Genomic_DNA"/>
</dbReference>
<dbReference type="AlphaFoldDB" id="A0A1A0VPU3"/>
<dbReference type="Gene3D" id="1.10.3720.10">
    <property type="entry name" value="MetI-like"/>
    <property type="match status" value="1"/>
</dbReference>
<evidence type="ECO:0000256" key="4">
    <source>
        <dbReference type="ARBA" id="ARBA00022475"/>
    </source>
</evidence>
<dbReference type="CDD" id="cd06261">
    <property type="entry name" value="TM_PBP2"/>
    <property type="match status" value="1"/>
</dbReference>
<evidence type="ECO:0000313" key="10">
    <source>
        <dbReference type="EMBL" id="OBB85275.1"/>
    </source>
</evidence>
<dbReference type="PANTHER" id="PTHR43848:SF2">
    <property type="entry name" value="PUTRESCINE TRANSPORT SYSTEM PERMEASE PROTEIN POTI"/>
    <property type="match status" value="1"/>
</dbReference>
<evidence type="ECO:0000256" key="6">
    <source>
        <dbReference type="ARBA" id="ARBA00022989"/>
    </source>
</evidence>
<accession>A0A1A0VPU3</accession>
<keyword evidence="4" id="KW-1003">Cell membrane</keyword>
<evidence type="ECO:0000313" key="11">
    <source>
        <dbReference type="Proteomes" id="UP000094008"/>
    </source>
</evidence>
<evidence type="ECO:0000256" key="3">
    <source>
        <dbReference type="ARBA" id="ARBA00022448"/>
    </source>
</evidence>
<keyword evidence="3 8" id="KW-0813">Transport</keyword>
<dbReference type="SUPFAM" id="SSF161098">
    <property type="entry name" value="MetI-like"/>
    <property type="match status" value="1"/>
</dbReference>
<dbReference type="PANTHER" id="PTHR43848">
    <property type="entry name" value="PUTRESCINE TRANSPORT SYSTEM PERMEASE PROTEIN POTI"/>
    <property type="match status" value="1"/>
</dbReference>
<name>A0A1A0VPU3_MYCPR</name>
<comment type="similarity">
    <text evidence="2">Belongs to the binding-protein-dependent transport system permease family. CysTW subfamily.</text>
</comment>
<evidence type="ECO:0000256" key="1">
    <source>
        <dbReference type="ARBA" id="ARBA00004651"/>
    </source>
</evidence>
<evidence type="ECO:0000256" key="8">
    <source>
        <dbReference type="RuleBase" id="RU363032"/>
    </source>
</evidence>
<keyword evidence="6 8" id="KW-1133">Transmembrane helix</keyword>
<feature type="transmembrane region" description="Helical" evidence="8">
    <location>
        <begin position="93"/>
        <end position="118"/>
    </location>
</feature>
<keyword evidence="5 8" id="KW-0812">Transmembrane</keyword>
<dbReference type="InterPro" id="IPR051789">
    <property type="entry name" value="Bact_Polyamine_Transport"/>
</dbReference>
<proteinExistence type="inferred from homology"/>
<dbReference type="PROSITE" id="PS50928">
    <property type="entry name" value="ABC_TM1"/>
    <property type="match status" value="1"/>
</dbReference>
<dbReference type="OrthoDB" id="6496035at2"/>
<comment type="subcellular location">
    <subcellularLocation>
        <location evidence="1 8">Cell membrane</location>
        <topology evidence="1 8">Multi-pass membrane protein</topology>
    </subcellularLocation>
</comment>
<feature type="domain" description="ABC transmembrane type-1" evidence="9">
    <location>
        <begin position="58"/>
        <end position="246"/>
    </location>
</feature>
<feature type="transmembrane region" description="Helical" evidence="8">
    <location>
        <begin position="228"/>
        <end position="248"/>
    </location>
</feature>
<dbReference type="InterPro" id="IPR035906">
    <property type="entry name" value="MetI-like_sf"/>
</dbReference>
<evidence type="ECO:0000256" key="5">
    <source>
        <dbReference type="ARBA" id="ARBA00022692"/>
    </source>
</evidence>
<evidence type="ECO:0000259" key="9">
    <source>
        <dbReference type="PROSITE" id="PS50928"/>
    </source>
</evidence>
<evidence type="ECO:0000256" key="2">
    <source>
        <dbReference type="ARBA" id="ARBA00007069"/>
    </source>
</evidence>
<dbReference type="InterPro" id="IPR000515">
    <property type="entry name" value="MetI-like"/>
</dbReference>
<comment type="caution">
    <text evidence="10">The sequence shown here is derived from an EMBL/GenBank/DDBJ whole genome shotgun (WGS) entry which is preliminary data.</text>
</comment>
<gene>
    <name evidence="10" type="ORF">A5779_04245</name>
</gene>
<feature type="transmembrane region" description="Helical" evidence="8">
    <location>
        <begin position="7"/>
        <end position="28"/>
    </location>
</feature>